<dbReference type="Gene3D" id="3.40.720.10">
    <property type="entry name" value="Alkaline Phosphatase, subunit A"/>
    <property type="match status" value="1"/>
</dbReference>
<keyword evidence="2" id="KW-1185">Reference proteome</keyword>
<gene>
    <name evidence="1" type="ORF">OM944_12675</name>
</gene>
<dbReference type="PANTHER" id="PTHR10151">
    <property type="entry name" value="ECTONUCLEOTIDE PYROPHOSPHATASE/PHOSPHODIESTERASE"/>
    <property type="match status" value="1"/>
</dbReference>
<evidence type="ECO:0000313" key="2">
    <source>
        <dbReference type="Proteomes" id="UP001163156"/>
    </source>
</evidence>
<dbReference type="Pfam" id="PF01663">
    <property type="entry name" value="Phosphodiest"/>
    <property type="match status" value="1"/>
</dbReference>
<dbReference type="Proteomes" id="UP001163156">
    <property type="component" value="Chromosome"/>
</dbReference>
<dbReference type="RefSeq" id="WP_264807989.1">
    <property type="nucleotide sequence ID" value="NZ_CP110226.1"/>
</dbReference>
<organism evidence="1 2">
    <name type="scientific">Algoriphagus halophytocola</name>
    <dbReference type="NCBI Taxonomy" id="2991499"/>
    <lineage>
        <taxon>Bacteria</taxon>
        <taxon>Pseudomonadati</taxon>
        <taxon>Bacteroidota</taxon>
        <taxon>Cytophagia</taxon>
        <taxon>Cytophagales</taxon>
        <taxon>Cyclobacteriaceae</taxon>
        <taxon>Algoriphagus</taxon>
    </lineage>
</organism>
<dbReference type="SUPFAM" id="SSF53649">
    <property type="entry name" value="Alkaline phosphatase-like"/>
    <property type="match status" value="1"/>
</dbReference>
<accession>A0ABY6MGG6</accession>
<reference evidence="1" key="1">
    <citation type="submission" date="2022-10" db="EMBL/GenBank/DDBJ databases">
        <title>Algoriphagus sp. a novel bacteria isolate from halophytes salicornia europaea.</title>
        <authorList>
            <person name="Peng Y."/>
            <person name="Jiang L."/>
            <person name="Lee J."/>
        </authorList>
    </citation>
    <scope>NUCLEOTIDE SEQUENCE</scope>
    <source>
        <strain evidence="1">TR-M5</strain>
    </source>
</reference>
<dbReference type="PANTHER" id="PTHR10151:SF120">
    <property type="entry name" value="BIS(5'-ADENOSYL)-TRIPHOSPHATASE"/>
    <property type="match status" value="1"/>
</dbReference>
<dbReference type="EMBL" id="CP110226">
    <property type="protein sequence ID" value="UZD21517.1"/>
    <property type="molecule type" value="Genomic_DNA"/>
</dbReference>
<dbReference type="PROSITE" id="PS51257">
    <property type="entry name" value="PROKAR_LIPOPROTEIN"/>
    <property type="match status" value="1"/>
</dbReference>
<proteinExistence type="predicted"/>
<dbReference type="InterPro" id="IPR002591">
    <property type="entry name" value="Phosphodiest/P_Trfase"/>
</dbReference>
<name>A0ABY6MGG6_9BACT</name>
<dbReference type="InterPro" id="IPR017850">
    <property type="entry name" value="Alkaline_phosphatase_core_sf"/>
</dbReference>
<evidence type="ECO:0000313" key="1">
    <source>
        <dbReference type="EMBL" id="UZD21517.1"/>
    </source>
</evidence>
<sequence>MKKFILASCMGLLALQACSTKENQEEPKAKKVLFVIVDGIPDDVIDTVATPNLDKIVTEGGLMKATMGGEKDAYSQTPTISAVGYNSLLTGVWANKHNVWGNSIKDPNYHYPTIFSIFKEQYPEKSIGIFSTWLDNRTKLAGAKLPQTNQLTFDYHFDGLELDTLKYPHDEGRIFIYNIDEAVSKEAAKTIRENAPDLSWMYLEFTDDMSHRYGNSPEFVDAVQKADVQIGRVWEAIQEREAKFNEDWLIVITTDHGREMNGYGHGGQSDRERSVWIATNAEELNAHSAETGQMVDIFPSIVNFLDLKVPQDKAMELDGVPFIGPVNASQFKAVKEGNTIHLSWKSLSSEGNGQVWLSTSNNFKTGGKDTYEAIGEVELEAEAYSFQTDKPDSEFYKVVLETPAGFLNYWIIEETE</sequence>
<protein>
    <submittedName>
        <fullName evidence="1">Alkaline phosphatase family protein</fullName>
    </submittedName>
</protein>